<evidence type="ECO:0000313" key="4">
    <source>
        <dbReference type="Proteomes" id="UP000011087"/>
    </source>
</evidence>
<reference evidence="2 4" key="1">
    <citation type="journal article" date="2012" name="Nature">
        <title>Algal genomes reveal evolutionary mosaicism and the fate of nucleomorphs.</title>
        <authorList>
            <consortium name="DOE Joint Genome Institute"/>
            <person name="Curtis B.A."/>
            <person name="Tanifuji G."/>
            <person name="Burki F."/>
            <person name="Gruber A."/>
            <person name="Irimia M."/>
            <person name="Maruyama S."/>
            <person name="Arias M.C."/>
            <person name="Ball S.G."/>
            <person name="Gile G.H."/>
            <person name="Hirakawa Y."/>
            <person name="Hopkins J.F."/>
            <person name="Kuo A."/>
            <person name="Rensing S.A."/>
            <person name="Schmutz J."/>
            <person name="Symeonidi A."/>
            <person name="Elias M."/>
            <person name="Eveleigh R.J."/>
            <person name="Herman E.K."/>
            <person name="Klute M.J."/>
            <person name="Nakayama T."/>
            <person name="Obornik M."/>
            <person name="Reyes-Prieto A."/>
            <person name="Armbrust E.V."/>
            <person name="Aves S.J."/>
            <person name="Beiko R.G."/>
            <person name="Coutinho P."/>
            <person name="Dacks J.B."/>
            <person name="Durnford D.G."/>
            <person name="Fast N.M."/>
            <person name="Green B.R."/>
            <person name="Grisdale C.J."/>
            <person name="Hempel F."/>
            <person name="Henrissat B."/>
            <person name="Hoppner M.P."/>
            <person name="Ishida K."/>
            <person name="Kim E."/>
            <person name="Koreny L."/>
            <person name="Kroth P.G."/>
            <person name="Liu Y."/>
            <person name="Malik S.B."/>
            <person name="Maier U.G."/>
            <person name="McRose D."/>
            <person name="Mock T."/>
            <person name="Neilson J.A."/>
            <person name="Onodera N.T."/>
            <person name="Poole A.M."/>
            <person name="Pritham E.J."/>
            <person name="Richards T.A."/>
            <person name="Rocap G."/>
            <person name="Roy S.W."/>
            <person name="Sarai C."/>
            <person name="Schaack S."/>
            <person name="Shirato S."/>
            <person name="Slamovits C.H."/>
            <person name="Spencer D.F."/>
            <person name="Suzuki S."/>
            <person name="Worden A.Z."/>
            <person name="Zauner S."/>
            <person name="Barry K."/>
            <person name="Bell C."/>
            <person name="Bharti A.K."/>
            <person name="Crow J.A."/>
            <person name="Grimwood J."/>
            <person name="Kramer R."/>
            <person name="Lindquist E."/>
            <person name="Lucas S."/>
            <person name="Salamov A."/>
            <person name="McFadden G.I."/>
            <person name="Lane C.E."/>
            <person name="Keeling P.J."/>
            <person name="Gray M.W."/>
            <person name="Grigoriev I.V."/>
            <person name="Archibald J.M."/>
        </authorList>
    </citation>
    <scope>NUCLEOTIDE SEQUENCE</scope>
    <source>
        <strain evidence="2 4">CCMP2712</strain>
    </source>
</reference>
<accession>L1K4W7</accession>
<evidence type="ECO:0000313" key="2">
    <source>
        <dbReference type="EMBL" id="EKX55505.1"/>
    </source>
</evidence>
<dbReference type="EnsemblProtists" id="EKX55505">
    <property type="protein sequence ID" value="EKX55505"/>
    <property type="gene ID" value="GUITHDRAFT_99280"/>
</dbReference>
<evidence type="ECO:0000256" key="1">
    <source>
        <dbReference type="SAM" id="MobiDB-lite"/>
    </source>
</evidence>
<feature type="region of interest" description="Disordered" evidence="1">
    <location>
        <begin position="47"/>
        <end position="73"/>
    </location>
</feature>
<reference evidence="3" key="3">
    <citation type="submission" date="2016-03" db="UniProtKB">
        <authorList>
            <consortium name="EnsemblProtists"/>
        </authorList>
    </citation>
    <scope>IDENTIFICATION</scope>
</reference>
<dbReference type="HOGENOM" id="CLU_1889735_0_0_1"/>
<dbReference type="EMBL" id="JH992965">
    <property type="protein sequence ID" value="EKX55505.1"/>
    <property type="molecule type" value="Genomic_DNA"/>
</dbReference>
<name>L1K4W7_GUITC</name>
<reference evidence="4" key="2">
    <citation type="submission" date="2012-11" db="EMBL/GenBank/DDBJ databases">
        <authorList>
            <person name="Kuo A."/>
            <person name="Curtis B.A."/>
            <person name="Tanifuji G."/>
            <person name="Burki F."/>
            <person name="Gruber A."/>
            <person name="Irimia M."/>
            <person name="Maruyama S."/>
            <person name="Arias M.C."/>
            <person name="Ball S.G."/>
            <person name="Gile G.H."/>
            <person name="Hirakawa Y."/>
            <person name="Hopkins J.F."/>
            <person name="Rensing S.A."/>
            <person name="Schmutz J."/>
            <person name="Symeonidi A."/>
            <person name="Elias M."/>
            <person name="Eveleigh R.J."/>
            <person name="Herman E.K."/>
            <person name="Klute M.J."/>
            <person name="Nakayama T."/>
            <person name="Obornik M."/>
            <person name="Reyes-Prieto A."/>
            <person name="Armbrust E.V."/>
            <person name="Aves S.J."/>
            <person name="Beiko R.G."/>
            <person name="Coutinho P."/>
            <person name="Dacks J.B."/>
            <person name="Durnford D.G."/>
            <person name="Fast N.M."/>
            <person name="Green B.R."/>
            <person name="Grisdale C."/>
            <person name="Hempe F."/>
            <person name="Henrissat B."/>
            <person name="Hoppner M.P."/>
            <person name="Ishida K.-I."/>
            <person name="Kim E."/>
            <person name="Koreny L."/>
            <person name="Kroth P.G."/>
            <person name="Liu Y."/>
            <person name="Malik S.-B."/>
            <person name="Maier U.G."/>
            <person name="McRose D."/>
            <person name="Mock T."/>
            <person name="Neilson J.A."/>
            <person name="Onodera N.T."/>
            <person name="Poole A.M."/>
            <person name="Pritham E.J."/>
            <person name="Richards T.A."/>
            <person name="Rocap G."/>
            <person name="Roy S.W."/>
            <person name="Sarai C."/>
            <person name="Schaack S."/>
            <person name="Shirato S."/>
            <person name="Slamovits C.H."/>
            <person name="Spencer D.F."/>
            <person name="Suzuki S."/>
            <person name="Worden A.Z."/>
            <person name="Zauner S."/>
            <person name="Barry K."/>
            <person name="Bell C."/>
            <person name="Bharti A.K."/>
            <person name="Crow J.A."/>
            <person name="Grimwood J."/>
            <person name="Kramer R."/>
            <person name="Lindquist E."/>
            <person name="Lucas S."/>
            <person name="Salamov A."/>
            <person name="McFadden G.I."/>
            <person name="Lane C.E."/>
            <person name="Keeling P.J."/>
            <person name="Gray M.W."/>
            <person name="Grigoriev I.V."/>
            <person name="Archibald J.M."/>
        </authorList>
    </citation>
    <scope>NUCLEOTIDE SEQUENCE</scope>
    <source>
        <strain evidence="4">CCMP2712</strain>
    </source>
</reference>
<keyword evidence="4" id="KW-1185">Reference proteome</keyword>
<proteinExistence type="predicted"/>
<sequence length="135" mass="15086">MLASAHSMLVGHAAEVRNRPVRPRTCLCQVNFDWIETSVKKGLAEITQRLSNPQGSHADAGGEEQEPASDAVERSIMVRATAEECFQVATAFEDYPKWARATSSVREGGEPHSEQPWKKSRDDHGNVREDSEQYF</sequence>
<dbReference type="AlphaFoldDB" id="L1K4W7"/>
<dbReference type="GeneID" id="17312126"/>
<feature type="compositionally biased region" description="Basic and acidic residues" evidence="1">
    <location>
        <begin position="107"/>
        <end position="135"/>
    </location>
</feature>
<protein>
    <submittedName>
        <fullName evidence="2 3">Uncharacterized protein</fullName>
    </submittedName>
</protein>
<dbReference type="KEGG" id="gtt:GUITHDRAFT_99280"/>
<gene>
    <name evidence="2" type="ORF">GUITHDRAFT_99280</name>
</gene>
<evidence type="ECO:0000313" key="3">
    <source>
        <dbReference type="EnsemblProtists" id="EKX55505"/>
    </source>
</evidence>
<feature type="region of interest" description="Disordered" evidence="1">
    <location>
        <begin position="101"/>
        <end position="135"/>
    </location>
</feature>
<dbReference type="RefSeq" id="XP_005842485.1">
    <property type="nucleotide sequence ID" value="XM_005842428.1"/>
</dbReference>
<dbReference type="Gene3D" id="3.30.530.20">
    <property type="match status" value="1"/>
</dbReference>
<dbReference type="PaxDb" id="55529-EKX55505"/>
<dbReference type="InterPro" id="IPR023393">
    <property type="entry name" value="START-like_dom_sf"/>
</dbReference>
<organism evidence="2">
    <name type="scientific">Guillardia theta (strain CCMP2712)</name>
    <name type="common">Cryptophyte</name>
    <dbReference type="NCBI Taxonomy" id="905079"/>
    <lineage>
        <taxon>Eukaryota</taxon>
        <taxon>Cryptophyceae</taxon>
        <taxon>Pyrenomonadales</taxon>
        <taxon>Geminigeraceae</taxon>
        <taxon>Guillardia</taxon>
    </lineage>
</organism>
<dbReference type="SUPFAM" id="SSF55961">
    <property type="entry name" value="Bet v1-like"/>
    <property type="match status" value="1"/>
</dbReference>
<dbReference type="Proteomes" id="UP000011087">
    <property type="component" value="Unassembled WGS sequence"/>
</dbReference>